<keyword evidence="8" id="KW-0443">Lipid metabolism</keyword>
<dbReference type="EMBL" id="CAJNRG010000066">
    <property type="protein sequence ID" value="CAF1961339.1"/>
    <property type="molecule type" value="Genomic_DNA"/>
</dbReference>
<evidence type="ECO:0000256" key="13">
    <source>
        <dbReference type="SAM" id="Coils"/>
    </source>
</evidence>
<feature type="compositionally biased region" description="Basic and acidic residues" evidence="14">
    <location>
        <begin position="1"/>
        <end position="23"/>
    </location>
</feature>
<gene>
    <name evidence="16" type="ORF">XDN619_LOCUS1385</name>
</gene>
<feature type="coiled-coil region" evidence="13">
    <location>
        <begin position="49"/>
        <end position="91"/>
    </location>
</feature>
<keyword evidence="4" id="KW-0444">Lipid biosynthesis</keyword>
<keyword evidence="10" id="KW-0594">Phospholipid biosynthesis</keyword>
<dbReference type="InterPro" id="IPR021261">
    <property type="entry name" value="GPCAT"/>
</dbReference>
<feature type="transmembrane region" description="Helical" evidence="15">
    <location>
        <begin position="137"/>
        <end position="157"/>
    </location>
</feature>
<evidence type="ECO:0000313" key="17">
    <source>
        <dbReference type="Proteomes" id="UP000663887"/>
    </source>
</evidence>
<dbReference type="PANTHER" id="PTHR31201:SF1">
    <property type="entry name" value="GLYCEROPHOSPHOCHOLINE ACYLTRANSFERASE 1"/>
    <property type="match status" value="1"/>
</dbReference>
<evidence type="ECO:0000256" key="14">
    <source>
        <dbReference type="SAM" id="MobiDB-lite"/>
    </source>
</evidence>
<feature type="transmembrane region" description="Helical" evidence="15">
    <location>
        <begin position="164"/>
        <end position="183"/>
    </location>
</feature>
<evidence type="ECO:0000256" key="4">
    <source>
        <dbReference type="ARBA" id="ARBA00022516"/>
    </source>
</evidence>
<feature type="transmembrane region" description="Helical" evidence="15">
    <location>
        <begin position="115"/>
        <end position="131"/>
    </location>
</feature>
<comment type="similarity">
    <text evidence="2">Belongs to the GPC1 family.</text>
</comment>
<feature type="transmembrane region" description="Helical" evidence="15">
    <location>
        <begin position="540"/>
        <end position="563"/>
    </location>
</feature>
<evidence type="ECO:0000256" key="12">
    <source>
        <dbReference type="ARBA" id="ARBA00023315"/>
    </source>
</evidence>
<dbReference type="AlphaFoldDB" id="A0A816LV47"/>
<protein>
    <recommendedName>
        <fullName evidence="3">Glycerophosphocholine acyltransferase 1</fullName>
    </recommendedName>
</protein>
<comment type="subcellular location">
    <subcellularLocation>
        <location evidence="1">Membrane</location>
        <topology evidence="1">Multi-pass membrane protein</topology>
    </subcellularLocation>
</comment>
<feature type="transmembrane region" description="Helical" evidence="15">
    <location>
        <begin position="472"/>
        <end position="493"/>
    </location>
</feature>
<organism evidence="16 17">
    <name type="scientific">Rotaria magnacalcarata</name>
    <dbReference type="NCBI Taxonomy" id="392030"/>
    <lineage>
        <taxon>Eukaryota</taxon>
        <taxon>Metazoa</taxon>
        <taxon>Spiralia</taxon>
        <taxon>Gnathifera</taxon>
        <taxon>Rotifera</taxon>
        <taxon>Eurotatoria</taxon>
        <taxon>Bdelloidea</taxon>
        <taxon>Philodinida</taxon>
        <taxon>Philodinidae</taxon>
        <taxon>Rotaria</taxon>
    </lineage>
</organism>
<sequence length="648" mass="75665">MTEGQISKEEISTSDDESRKESPDAMISGENLNEENLNEEEDLDFYDFLEVVSDKIDNIKNQIEKRREQPRQRLLRTIAELEEQKRILKSQLQHRIHIWSENFKKPNFIRTRDKISFSIGVANACFSPLVAGRWPHILPLVYTFQALFLITLRFFIYKRKSWHYFVYDLCYFVNLLTILYLWIFPSSTILFTVCYTLSHGPLSFAIVLWRNSLVFHSLDKVTSLFIHMYPPLTLFTLRWLLPVELQRENYPAITKIGPSLHTASAVFYTVVFYLIWQLLYYAFIVYGRREKVARGLRATSYTWLLADKDGFVARLIEKFGFGSPDDGINLYKVVFYFFLQFGYMLISILPVCFWYYRNMYINGIFLCSIFAVSVYNGASFYIDVFSRRYLKSLELLHDCDENEVNDGATRHSITCCPLRKASQTSANCSFNSIHRYPPLTLFTLRWLLPVELQRENYPAITKIGPSLHTASAVFYTVVFYLIWQLLYYAFIVYGRREKVARGLRATSYTWLLADKDGFVARLIEKFGFGSPDDGINLYKVVFYFFLQFGYMLISILPVCFWYYRNMYINGIFLCSIFAVSVYNGASFYIDVFSRRYLKSLELLHDCDENEVNDGATRHSITCCPLRKASQTSANCSVNADASSDKKSS</sequence>
<feature type="region of interest" description="Disordered" evidence="14">
    <location>
        <begin position="1"/>
        <end position="36"/>
    </location>
</feature>
<feature type="transmembrane region" description="Helical" evidence="15">
    <location>
        <begin position="265"/>
        <end position="287"/>
    </location>
</feature>
<feature type="transmembrane region" description="Helical" evidence="15">
    <location>
        <begin position="333"/>
        <end position="356"/>
    </location>
</feature>
<keyword evidence="11" id="KW-1208">Phospholipid metabolism</keyword>
<dbReference type="GO" id="GO:0016020">
    <property type="term" value="C:membrane"/>
    <property type="evidence" value="ECO:0007669"/>
    <property type="project" value="UniProtKB-SubCell"/>
</dbReference>
<evidence type="ECO:0000256" key="15">
    <source>
        <dbReference type="SAM" id="Phobius"/>
    </source>
</evidence>
<keyword evidence="7 15" id="KW-1133">Transmembrane helix</keyword>
<evidence type="ECO:0000256" key="9">
    <source>
        <dbReference type="ARBA" id="ARBA00023136"/>
    </source>
</evidence>
<evidence type="ECO:0000256" key="2">
    <source>
        <dbReference type="ARBA" id="ARBA00006675"/>
    </source>
</evidence>
<evidence type="ECO:0000256" key="8">
    <source>
        <dbReference type="ARBA" id="ARBA00023098"/>
    </source>
</evidence>
<comment type="caution">
    <text evidence="16">The sequence shown here is derived from an EMBL/GenBank/DDBJ whole genome shotgun (WGS) entry which is preliminary data.</text>
</comment>
<dbReference type="GO" id="GO:0016746">
    <property type="term" value="F:acyltransferase activity"/>
    <property type="evidence" value="ECO:0007669"/>
    <property type="project" value="UniProtKB-KW"/>
</dbReference>
<keyword evidence="12" id="KW-0012">Acyltransferase</keyword>
<evidence type="ECO:0000256" key="3">
    <source>
        <dbReference type="ARBA" id="ARBA00019082"/>
    </source>
</evidence>
<feature type="transmembrane region" description="Helical" evidence="15">
    <location>
        <begin position="570"/>
        <end position="589"/>
    </location>
</feature>
<evidence type="ECO:0000256" key="6">
    <source>
        <dbReference type="ARBA" id="ARBA00022692"/>
    </source>
</evidence>
<evidence type="ECO:0000256" key="5">
    <source>
        <dbReference type="ARBA" id="ARBA00022679"/>
    </source>
</evidence>
<evidence type="ECO:0000256" key="7">
    <source>
        <dbReference type="ARBA" id="ARBA00022989"/>
    </source>
</evidence>
<name>A0A816LV47_9BILA</name>
<keyword evidence="9 15" id="KW-0472">Membrane</keyword>
<reference evidence="16" key="1">
    <citation type="submission" date="2021-02" db="EMBL/GenBank/DDBJ databases">
        <authorList>
            <person name="Nowell W R."/>
        </authorList>
    </citation>
    <scope>NUCLEOTIDE SEQUENCE</scope>
</reference>
<accession>A0A816LV47</accession>
<keyword evidence="13" id="KW-0175">Coiled coil</keyword>
<proteinExistence type="inferred from homology"/>
<feature type="transmembrane region" description="Helical" evidence="15">
    <location>
        <begin position="221"/>
        <end position="241"/>
    </location>
</feature>
<evidence type="ECO:0000256" key="1">
    <source>
        <dbReference type="ARBA" id="ARBA00004141"/>
    </source>
</evidence>
<keyword evidence="5" id="KW-0808">Transferase</keyword>
<dbReference type="Proteomes" id="UP000663887">
    <property type="component" value="Unassembled WGS sequence"/>
</dbReference>
<keyword evidence="6 15" id="KW-0812">Transmembrane</keyword>
<evidence type="ECO:0000256" key="11">
    <source>
        <dbReference type="ARBA" id="ARBA00023264"/>
    </source>
</evidence>
<dbReference type="PANTHER" id="PTHR31201">
    <property type="entry name" value="OS01G0585100 PROTEIN"/>
    <property type="match status" value="1"/>
</dbReference>
<evidence type="ECO:0000313" key="16">
    <source>
        <dbReference type="EMBL" id="CAF1961339.1"/>
    </source>
</evidence>
<feature type="transmembrane region" description="Helical" evidence="15">
    <location>
        <begin position="362"/>
        <end position="382"/>
    </location>
</feature>
<evidence type="ECO:0000256" key="10">
    <source>
        <dbReference type="ARBA" id="ARBA00023209"/>
    </source>
</evidence>
<dbReference type="GO" id="GO:0006656">
    <property type="term" value="P:phosphatidylcholine biosynthetic process"/>
    <property type="evidence" value="ECO:0007669"/>
    <property type="project" value="TreeGrafter"/>
</dbReference>
<dbReference type="Pfam" id="PF10998">
    <property type="entry name" value="DUF2838"/>
    <property type="match status" value="1"/>
</dbReference>